<keyword evidence="5 7" id="KW-0413">Isomerase</keyword>
<accession>A0A3D8TPQ7</accession>
<keyword evidence="9" id="KW-1185">Reference proteome</keyword>
<dbReference type="GO" id="GO:0005975">
    <property type="term" value="P:carbohydrate metabolic process"/>
    <property type="evidence" value="ECO:0007669"/>
    <property type="project" value="UniProtKB-UniRule"/>
</dbReference>
<dbReference type="InterPro" id="IPR007260">
    <property type="entry name" value="NanE"/>
</dbReference>
<dbReference type="Proteomes" id="UP000257055">
    <property type="component" value="Unassembled WGS sequence"/>
</dbReference>
<dbReference type="HAMAP" id="MF_01235">
    <property type="entry name" value="ManNAc6P_epimer"/>
    <property type="match status" value="1"/>
</dbReference>
<evidence type="ECO:0000256" key="4">
    <source>
        <dbReference type="ARBA" id="ARBA00007439"/>
    </source>
</evidence>
<keyword evidence="6 7" id="KW-0119">Carbohydrate metabolism</keyword>
<organism evidence="8 9">
    <name type="scientific">Listeria kieliensis</name>
    <dbReference type="NCBI Taxonomy" id="1621700"/>
    <lineage>
        <taxon>Bacteria</taxon>
        <taxon>Bacillati</taxon>
        <taxon>Bacillota</taxon>
        <taxon>Bacilli</taxon>
        <taxon>Bacillales</taxon>
        <taxon>Listeriaceae</taxon>
        <taxon>Listeria</taxon>
    </lineage>
</organism>
<dbReference type="RefSeq" id="WP_115752878.1">
    <property type="nucleotide sequence ID" value="NZ_LARY01000002.1"/>
</dbReference>
<evidence type="ECO:0000256" key="7">
    <source>
        <dbReference type="HAMAP-Rule" id="MF_01235"/>
    </source>
</evidence>
<evidence type="ECO:0000256" key="1">
    <source>
        <dbReference type="ARBA" id="ARBA00000056"/>
    </source>
</evidence>
<evidence type="ECO:0000256" key="2">
    <source>
        <dbReference type="ARBA" id="ARBA00002147"/>
    </source>
</evidence>
<dbReference type="NCBIfam" id="NF002231">
    <property type="entry name" value="PRK01130.1"/>
    <property type="match status" value="1"/>
</dbReference>
<comment type="caution">
    <text evidence="8">The sequence shown here is derived from an EMBL/GenBank/DDBJ whole genome shotgun (WGS) entry which is preliminary data.</text>
</comment>
<dbReference type="CDD" id="cd04729">
    <property type="entry name" value="NanE"/>
    <property type="match status" value="1"/>
</dbReference>
<dbReference type="InterPro" id="IPR013785">
    <property type="entry name" value="Aldolase_TIM"/>
</dbReference>
<dbReference type="EMBL" id="LARY01000002">
    <property type="protein sequence ID" value="RDX00641.1"/>
    <property type="molecule type" value="Genomic_DNA"/>
</dbReference>
<comment type="pathway">
    <text evidence="3 7">Amino-sugar metabolism; N-acetylneuraminate degradation; D-fructose 6-phosphate from N-acetylneuraminate: step 3/5.</text>
</comment>
<comment type="similarity">
    <text evidence="4 7">Belongs to the NanE family.</text>
</comment>
<dbReference type="GO" id="GO:0019262">
    <property type="term" value="P:N-acetylneuraminate catabolic process"/>
    <property type="evidence" value="ECO:0007669"/>
    <property type="project" value="UniProtKB-UniRule"/>
</dbReference>
<dbReference type="FunFam" id="3.20.20.70:FF:000035">
    <property type="entry name" value="Putative N-acetylmannosamine-6-phosphate 2-epimerase"/>
    <property type="match status" value="1"/>
</dbReference>
<dbReference type="AlphaFoldDB" id="A0A3D8TPQ7"/>
<reference evidence="9" key="1">
    <citation type="submission" date="2015-04" db="EMBL/GenBank/DDBJ databases">
        <authorList>
            <person name="Schardt J."/>
            <person name="Mueller-Herbst S."/>
            <person name="Scherer S."/>
            <person name="Huptas C."/>
        </authorList>
    </citation>
    <scope>NUCLEOTIDE SEQUENCE [LARGE SCALE GENOMIC DNA]</scope>
    <source>
        <strain evidence="9">Kiel-L1</strain>
    </source>
</reference>
<sequence length="224" mass="24215">MLEKIKNGLVVSCQALADEPLHSPFVMSKMALAAEMGGAAGIRSNSAEDIEAIKAVVDLPLIGLIKRDYPDSNVYITPTEQEVSELLATKAEIIALDGTERTRPGGADLKQLVERIHQAGRLAMADIATFQDGVRAEEMGFDLVGTTLAGYTENTKEQTGPAFQLVEKLSQHLRIPVICEGHIETPEEVEKAYQSGAYSVVVGSAITRPQLLTKKFVQALPKNQ</sequence>
<dbReference type="GO" id="GO:0047465">
    <property type="term" value="F:N-acylglucosamine-6-phosphate 2-epimerase activity"/>
    <property type="evidence" value="ECO:0007669"/>
    <property type="project" value="UniProtKB-EC"/>
</dbReference>
<evidence type="ECO:0000256" key="6">
    <source>
        <dbReference type="ARBA" id="ARBA00023277"/>
    </source>
</evidence>
<dbReference type="UniPathway" id="UPA00629">
    <property type="reaction ID" value="UER00682"/>
</dbReference>
<dbReference type="Pfam" id="PF04131">
    <property type="entry name" value="NanE"/>
    <property type="match status" value="1"/>
</dbReference>
<comment type="function">
    <text evidence="2 7">Converts N-acetylmannosamine-6-phosphate (ManNAc-6-P) to N-acetylglucosamine-6-phosphate (GlcNAc-6-P).</text>
</comment>
<gene>
    <name evidence="7" type="primary">nanE</name>
    <name evidence="8" type="ORF">UR08_06530</name>
</gene>
<proteinExistence type="inferred from homology"/>
<dbReference type="PANTHER" id="PTHR36204:SF1">
    <property type="entry name" value="N-ACETYLMANNOSAMINE-6-PHOSPHATE 2-EPIMERASE-RELATED"/>
    <property type="match status" value="1"/>
</dbReference>
<dbReference type="Gene3D" id="3.20.20.70">
    <property type="entry name" value="Aldolase class I"/>
    <property type="match status" value="1"/>
</dbReference>
<name>A0A3D8TPQ7_9LIST</name>
<comment type="catalytic activity">
    <reaction evidence="1 7">
        <text>an N-acyl-D-glucosamine 6-phosphate = an N-acyl-D-mannosamine 6-phosphate</text>
        <dbReference type="Rhea" id="RHEA:23932"/>
        <dbReference type="ChEBI" id="CHEBI:57599"/>
        <dbReference type="ChEBI" id="CHEBI:57666"/>
        <dbReference type="EC" id="5.1.3.9"/>
    </reaction>
</comment>
<dbReference type="GO" id="GO:0006053">
    <property type="term" value="P:N-acetylmannosamine catabolic process"/>
    <property type="evidence" value="ECO:0007669"/>
    <property type="project" value="TreeGrafter"/>
</dbReference>
<evidence type="ECO:0000256" key="5">
    <source>
        <dbReference type="ARBA" id="ARBA00023235"/>
    </source>
</evidence>
<protein>
    <recommendedName>
        <fullName evidence="7">Putative N-acetylmannosamine-6-phosphate 2-epimerase</fullName>
        <ecNumber evidence="7">5.1.3.9</ecNumber>
    </recommendedName>
    <alternativeName>
        <fullName evidence="7">ManNAc-6-P epimerase</fullName>
    </alternativeName>
</protein>
<evidence type="ECO:0000313" key="9">
    <source>
        <dbReference type="Proteomes" id="UP000257055"/>
    </source>
</evidence>
<dbReference type="PANTHER" id="PTHR36204">
    <property type="entry name" value="N-ACETYLMANNOSAMINE-6-PHOSPHATE 2-EPIMERASE-RELATED"/>
    <property type="match status" value="1"/>
</dbReference>
<dbReference type="GO" id="GO:0005829">
    <property type="term" value="C:cytosol"/>
    <property type="evidence" value="ECO:0007669"/>
    <property type="project" value="TreeGrafter"/>
</dbReference>
<dbReference type="SUPFAM" id="SSF51366">
    <property type="entry name" value="Ribulose-phoshate binding barrel"/>
    <property type="match status" value="1"/>
</dbReference>
<evidence type="ECO:0000313" key="8">
    <source>
        <dbReference type="EMBL" id="RDX00641.1"/>
    </source>
</evidence>
<evidence type="ECO:0000256" key="3">
    <source>
        <dbReference type="ARBA" id="ARBA00005081"/>
    </source>
</evidence>
<dbReference type="InterPro" id="IPR011060">
    <property type="entry name" value="RibuloseP-bd_barrel"/>
</dbReference>
<dbReference type="EC" id="5.1.3.9" evidence="7"/>